<dbReference type="InterPro" id="IPR017597">
    <property type="entry name" value="Pyrv_DH_E1_asu_subgrp-y"/>
</dbReference>
<reference evidence="8" key="1">
    <citation type="submission" date="2019-06" db="EMBL/GenBank/DDBJ databases">
        <authorList>
            <person name="Broberg M."/>
        </authorList>
    </citation>
    <scope>NUCLEOTIDE SEQUENCE [LARGE SCALE GENOMIC DNA]</scope>
</reference>
<dbReference type="InterPro" id="IPR050642">
    <property type="entry name" value="PDH_E1_Alpha_Subunit"/>
</dbReference>
<dbReference type="FunFam" id="3.40.50.970:FF:000013">
    <property type="entry name" value="Pyruvate dehydrogenase E1 component subunit alpha"/>
    <property type="match status" value="1"/>
</dbReference>
<feature type="domain" description="Dehydrogenase E1 component" evidence="6">
    <location>
        <begin position="84"/>
        <end position="378"/>
    </location>
</feature>
<dbReference type="AlphaFoldDB" id="A0A9N9USE9"/>
<sequence length="409" mass="45109">MFARAIRAPRALPLRARVPATRAIGSRFVTTDAASASLSQNVPQSDDEPFQVNLSDESFETYELDPPPYTIEVTKNELKQMYSDMVTVRQMEMAADRLYKEKKIRGFCHLSTGQEAVAVGIEHAITKEDDVITSYRCHGFALMRGGTIRSIIGELLGRREGIAYGKGGSMHMFAKGFYGGNGIVGAQVPVGAGLAFAHKYNGNKNASIILYGDGASNQGQVFEAFNMAKLWGLPALFGCENNKYGMGTSAARSSALTEYYKRGQYIPGLKINGMDVLAVKAAVKYGKEWTAADKGPLVLEYVTYRYGGHSMSDPGTTYRTREEIQRMRSTNDPIAGLKQKILDWQVTTEDELKKLDKEARNHVAEEVAAAEAMAFPEAKSSILFEDIYVKGSEPLSIRGRTTDEDYFFN</sequence>
<evidence type="ECO:0000256" key="2">
    <source>
        <dbReference type="ARBA" id="ARBA00023002"/>
    </source>
</evidence>
<keyword evidence="3 5" id="KW-0786">Thiamine pyrophosphate</keyword>
<dbReference type="PANTHER" id="PTHR11516:SF60">
    <property type="entry name" value="PYRUVATE DEHYDROGENASE E1 COMPONENT SUBUNIT ALPHA"/>
    <property type="match status" value="1"/>
</dbReference>
<proteinExistence type="predicted"/>
<dbReference type="NCBIfam" id="TIGR03182">
    <property type="entry name" value="PDH_E1_alph_y"/>
    <property type="match status" value="1"/>
</dbReference>
<dbReference type="Gene3D" id="3.40.50.970">
    <property type="match status" value="1"/>
</dbReference>
<organism evidence="7 8">
    <name type="scientific">Clonostachys byssicola</name>
    <dbReference type="NCBI Taxonomy" id="160290"/>
    <lineage>
        <taxon>Eukaryota</taxon>
        <taxon>Fungi</taxon>
        <taxon>Dikarya</taxon>
        <taxon>Ascomycota</taxon>
        <taxon>Pezizomycotina</taxon>
        <taxon>Sordariomycetes</taxon>
        <taxon>Hypocreomycetidae</taxon>
        <taxon>Hypocreales</taxon>
        <taxon>Bionectriaceae</taxon>
        <taxon>Clonostachys</taxon>
    </lineage>
</organism>
<dbReference type="InterPro" id="IPR029061">
    <property type="entry name" value="THDP-binding"/>
</dbReference>
<dbReference type="GO" id="GO:0006086">
    <property type="term" value="P:pyruvate decarboxylation to acetyl-CoA"/>
    <property type="evidence" value="ECO:0007669"/>
    <property type="project" value="InterPro"/>
</dbReference>
<dbReference type="PANTHER" id="PTHR11516">
    <property type="entry name" value="PYRUVATE DEHYDROGENASE E1 COMPONENT, ALPHA SUBUNIT BACTERIAL AND ORGANELLAR"/>
    <property type="match status" value="1"/>
</dbReference>
<dbReference type="OrthoDB" id="10256198at2759"/>
<dbReference type="GO" id="GO:0004739">
    <property type="term" value="F:pyruvate dehydrogenase (acetyl-transferring) activity"/>
    <property type="evidence" value="ECO:0007669"/>
    <property type="project" value="UniProtKB-UniRule"/>
</dbReference>
<evidence type="ECO:0000256" key="5">
    <source>
        <dbReference type="RuleBase" id="RU361139"/>
    </source>
</evidence>
<evidence type="ECO:0000256" key="4">
    <source>
        <dbReference type="ARBA" id="ARBA00023317"/>
    </source>
</evidence>
<dbReference type="InterPro" id="IPR001017">
    <property type="entry name" value="DH_E1"/>
</dbReference>
<evidence type="ECO:0000256" key="1">
    <source>
        <dbReference type="ARBA" id="ARBA00001964"/>
    </source>
</evidence>
<dbReference type="Pfam" id="PF00676">
    <property type="entry name" value="E1_dh"/>
    <property type="match status" value="1"/>
</dbReference>
<evidence type="ECO:0000259" key="6">
    <source>
        <dbReference type="Pfam" id="PF00676"/>
    </source>
</evidence>
<dbReference type="EMBL" id="CABFNO020001539">
    <property type="protein sequence ID" value="CAG9996586.1"/>
    <property type="molecule type" value="Genomic_DNA"/>
</dbReference>
<dbReference type="EC" id="1.2.4.1" evidence="5"/>
<evidence type="ECO:0000313" key="7">
    <source>
        <dbReference type="EMBL" id="CAG9996586.1"/>
    </source>
</evidence>
<keyword evidence="2 5" id="KW-0560">Oxidoreductase</keyword>
<dbReference type="Proteomes" id="UP000754883">
    <property type="component" value="Unassembled WGS sequence"/>
</dbReference>
<comment type="cofactor">
    <cofactor evidence="1 5">
        <name>thiamine diphosphate</name>
        <dbReference type="ChEBI" id="CHEBI:58937"/>
    </cofactor>
</comment>
<name>A0A9N9USE9_9HYPO</name>
<comment type="catalytic activity">
    <reaction evidence="5">
        <text>N(6)-[(R)-lipoyl]-L-lysyl-[protein] + pyruvate + H(+) = N(6)-[(R)-S(8)-acetyldihydrolipoyl]-L-lysyl-[protein] + CO2</text>
        <dbReference type="Rhea" id="RHEA:19189"/>
        <dbReference type="Rhea" id="RHEA-COMP:10474"/>
        <dbReference type="Rhea" id="RHEA-COMP:10478"/>
        <dbReference type="ChEBI" id="CHEBI:15361"/>
        <dbReference type="ChEBI" id="CHEBI:15378"/>
        <dbReference type="ChEBI" id="CHEBI:16526"/>
        <dbReference type="ChEBI" id="CHEBI:83099"/>
        <dbReference type="ChEBI" id="CHEBI:83111"/>
        <dbReference type="EC" id="1.2.4.1"/>
    </reaction>
</comment>
<dbReference type="SUPFAM" id="SSF52518">
    <property type="entry name" value="Thiamin diphosphate-binding fold (THDP-binding)"/>
    <property type="match status" value="1"/>
</dbReference>
<gene>
    <name evidence="7" type="ORF">CBYS24578_00012885</name>
</gene>
<keyword evidence="4 5" id="KW-0670">Pyruvate</keyword>
<evidence type="ECO:0000313" key="8">
    <source>
        <dbReference type="Proteomes" id="UP000754883"/>
    </source>
</evidence>
<protein>
    <recommendedName>
        <fullName evidence="5">Pyruvate dehydrogenase E1 component subunit alpha</fullName>
        <ecNumber evidence="5">1.2.4.1</ecNumber>
    </recommendedName>
</protein>
<comment type="function">
    <text evidence="5">The pyruvate dehydrogenase complex catalyzes the overall conversion of pyruvate to acetyl-CoA and CO(2).</text>
</comment>
<comment type="caution">
    <text evidence="7">The sequence shown here is derived from an EMBL/GenBank/DDBJ whole genome shotgun (WGS) entry which is preliminary data.</text>
</comment>
<evidence type="ECO:0000256" key="3">
    <source>
        <dbReference type="ARBA" id="ARBA00023052"/>
    </source>
</evidence>
<dbReference type="CDD" id="cd02000">
    <property type="entry name" value="TPP_E1_PDC_ADC_BCADC"/>
    <property type="match status" value="1"/>
</dbReference>
<reference evidence="7 8" key="2">
    <citation type="submission" date="2021-10" db="EMBL/GenBank/DDBJ databases">
        <authorList>
            <person name="Piombo E."/>
        </authorList>
    </citation>
    <scope>NUCLEOTIDE SEQUENCE [LARGE SCALE GENOMIC DNA]</scope>
</reference>
<accession>A0A9N9USE9</accession>
<keyword evidence="8" id="KW-1185">Reference proteome</keyword>